<sequence length="139" mass="15788">MFSGLQSARKESRSADAAVLEEQVHQMLREWRAELSAPTPASSLQATQNSQEKNREASDPPSETLWLLQLAVAEEDDATRGSQCPDRCCRFRLFIRTKGRGTGRKSRCPISISSVKLWLATLPPRSSRWIWECREIVEK</sequence>
<reference evidence="3" key="1">
    <citation type="journal article" date="2019" name="Nat. Commun.">
        <title>The genome of broomcorn millet.</title>
        <authorList>
            <person name="Zou C."/>
            <person name="Miki D."/>
            <person name="Li D."/>
            <person name="Tang Q."/>
            <person name="Xiao L."/>
            <person name="Rajput S."/>
            <person name="Deng P."/>
            <person name="Jia W."/>
            <person name="Huang R."/>
            <person name="Zhang M."/>
            <person name="Sun Y."/>
            <person name="Hu J."/>
            <person name="Fu X."/>
            <person name="Schnable P.S."/>
            <person name="Li F."/>
            <person name="Zhang H."/>
            <person name="Feng B."/>
            <person name="Zhu X."/>
            <person name="Liu R."/>
            <person name="Schnable J.C."/>
            <person name="Zhu J.-K."/>
            <person name="Zhang H."/>
        </authorList>
    </citation>
    <scope>NUCLEOTIDE SEQUENCE [LARGE SCALE GENOMIC DNA]</scope>
</reference>
<proteinExistence type="predicted"/>
<dbReference type="GO" id="GO:0043565">
    <property type="term" value="F:sequence-specific DNA binding"/>
    <property type="evidence" value="ECO:0007669"/>
    <property type="project" value="TreeGrafter"/>
</dbReference>
<protein>
    <submittedName>
        <fullName evidence="2">Transcription factor VOZ1-like</fullName>
    </submittedName>
</protein>
<dbReference type="PANTHER" id="PTHR33873">
    <property type="entry name" value="TRANSCRIPTION FACTOR VOZ1"/>
    <property type="match status" value="1"/>
</dbReference>
<gene>
    <name evidence="2" type="ORF">C2845_PM05G24890</name>
</gene>
<dbReference type="GO" id="GO:0045893">
    <property type="term" value="P:positive regulation of DNA-templated transcription"/>
    <property type="evidence" value="ECO:0007669"/>
    <property type="project" value="TreeGrafter"/>
</dbReference>
<evidence type="ECO:0000313" key="3">
    <source>
        <dbReference type="Proteomes" id="UP000275267"/>
    </source>
</evidence>
<name>A0A3L6SWU0_PANMI</name>
<dbReference type="InterPro" id="IPR039277">
    <property type="entry name" value="VOZ1/VOZ2"/>
</dbReference>
<dbReference type="AlphaFoldDB" id="A0A3L6SWU0"/>
<organism evidence="2 3">
    <name type="scientific">Panicum miliaceum</name>
    <name type="common">Proso millet</name>
    <name type="synonym">Broomcorn millet</name>
    <dbReference type="NCBI Taxonomy" id="4540"/>
    <lineage>
        <taxon>Eukaryota</taxon>
        <taxon>Viridiplantae</taxon>
        <taxon>Streptophyta</taxon>
        <taxon>Embryophyta</taxon>
        <taxon>Tracheophyta</taxon>
        <taxon>Spermatophyta</taxon>
        <taxon>Magnoliopsida</taxon>
        <taxon>Liliopsida</taxon>
        <taxon>Poales</taxon>
        <taxon>Poaceae</taxon>
        <taxon>PACMAD clade</taxon>
        <taxon>Panicoideae</taxon>
        <taxon>Panicodae</taxon>
        <taxon>Paniceae</taxon>
        <taxon>Panicinae</taxon>
        <taxon>Panicum</taxon>
        <taxon>Panicum sect. Panicum</taxon>
    </lineage>
</organism>
<evidence type="ECO:0000313" key="2">
    <source>
        <dbReference type="EMBL" id="RLN28747.1"/>
    </source>
</evidence>
<feature type="compositionally biased region" description="Polar residues" evidence="1">
    <location>
        <begin position="39"/>
        <end position="51"/>
    </location>
</feature>
<evidence type="ECO:0000256" key="1">
    <source>
        <dbReference type="SAM" id="MobiDB-lite"/>
    </source>
</evidence>
<dbReference type="PANTHER" id="PTHR33873:SF15">
    <property type="entry name" value="TRANSCRIPTION FACTOR VOZ2"/>
    <property type="match status" value="1"/>
</dbReference>
<accession>A0A3L6SWU0</accession>
<comment type="caution">
    <text evidence="2">The sequence shown here is derived from an EMBL/GenBank/DDBJ whole genome shotgun (WGS) entry which is preliminary data.</text>
</comment>
<keyword evidence="3" id="KW-1185">Reference proteome</keyword>
<dbReference type="Proteomes" id="UP000275267">
    <property type="component" value="Unassembled WGS sequence"/>
</dbReference>
<dbReference type="STRING" id="4540.A0A3L6SWU0"/>
<dbReference type="GO" id="GO:0005634">
    <property type="term" value="C:nucleus"/>
    <property type="evidence" value="ECO:0007669"/>
    <property type="project" value="TreeGrafter"/>
</dbReference>
<dbReference type="GO" id="GO:0048578">
    <property type="term" value="P:positive regulation of long-day photoperiodism, flowering"/>
    <property type="evidence" value="ECO:0007669"/>
    <property type="project" value="InterPro"/>
</dbReference>
<dbReference type="OrthoDB" id="1715040at2759"/>
<dbReference type="EMBL" id="PQIB02000003">
    <property type="protein sequence ID" value="RLN28747.1"/>
    <property type="molecule type" value="Genomic_DNA"/>
</dbReference>
<feature type="region of interest" description="Disordered" evidence="1">
    <location>
        <begin position="36"/>
        <end position="61"/>
    </location>
</feature>